<keyword evidence="1" id="KW-0732">Signal</keyword>
<dbReference type="PANTHER" id="PTHR22956:SF18">
    <property type="entry name" value="ANK_REP_REGION DOMAIN-CONTAINING PROTEIN-RELATED"/>
    <property type="match status" value="1"/>
</dbReference>
<accession>A0A1I7UNS4</accession>
<keyword evidence="3" id="KW-1185">Reference proteome</keyword>
<evidence type="ECO:0000259" key="2">
    <source>
        <dbReference type="SMART" id="SM00453"/>
    </source>
</evidence>
<dbReference type="AlphaFoldDB" id="A0A1I7UNS4"/>
<name>A0A1I7UNS4_9PELO</name>
<dbReference type="Pfam" id="PF02206">
    <property type="entry name" value="WSN"/>
    <property type="match status" value="1"/>
</dbReference>
<evidence type="ECO:0000256" key="1">
    <source>
        <dbReference type="SAM" id="SignalP"/>
    </source>
</evidence>
<dbReference type="InterPro" id="IPR053345">
    <property type="entry name" value="Ankyrin_repeat-containing"/>
</dbReference>
<evidence type="ECO:0000313" key="3">
    <source>
        <dbReference type="Proteomes" id="UP000095282"/>
    </source>
</evidence>
<feature type="signal peptide" evidence="1">
    <location>
        <begin position="1"/>
        <end position="19"/>
    </location>
</feature>
<dbReference type="SMART" id="SM00453">
    <property type="entry name" value="WSN"/>
    <property type="match status" value="1"/>
</dbReference>
<dbReference type="PANTHER" id="PTHR22956">
    <property type="entry name" value="ANKYRIN REPEAT-CONTAINING PROTEIN F37A4.4-RELATED-RELATED"/>
    <property type="match status" value="1"/>
</dbReference>
<evidence type="ECO:0000313" key="4">
    <source>
        <dbReference type="WBParaSite" id="Csp11.Scaffold630.g17828.t3"/>
    </source>
</evidence>
<dbReference type="InterPro" id="IPR003125">
    <property type="entry name" value="WSN"/>
</dbReference>
<protein>
    <submittedName>
        <fullName evidence="4">WSN domain-containing protein</fullName>
    </submittedName>
</protein>
<feature type="chain" id="PRO_5009309256" evidence="1">
    <location>
        <begin position="20"/>
        <end position="738"/>
    </location>
</feature>
<proteinExistence type="predicted"/>
<sequence length="738" mass="84590">MRVFLFVFSFLSLVSLEEAPNLRQITNHLSVVSRLTTGICIQNDLLENKITRNQVISELESSNVTFGHLEDFSSILESFGKSFLDNHDVVRQRLRILSEFLEKAEFIESASQASLTEEFRTKAAEVTDGKVKIDGIISKDVKLVRFSDFLRLILDESMTEIPTKPDDVFKLKNAILTLSEELEGYKNYITELKDYEKTFVSLFEIESFEMDTILKPVKELTVLAVNYTRSRLVGVETISWMKLLKDQSENVESSKILNSHELMNNLIEELDQLFPLVKNLSTVKLNSKPAHLTKIFETDLTEKWFLEKFAEGEQKYMDKLKSSLTLLQNFVGKMKTVVEEIEEFSSNSSEFKMLSFKRIVLKTQKIIEKMNEFNDASSVISDSLANSIECLETNQIAHSQKPVNLTKFKEVYEFSLDFQKEIIRVHESMKKVLAETEIENFAILDELKTSIIGDEFNMKSNETEVWTLVEEIREFAKDKKIFSAIQETGKIITELSESKLEEMLEEIIDFNVISETQEVFSDTNFTQALSCLKDTNNTVFDASFSFKLMNLVEKVEEMNGNDILETTDILKNVERIKTSLNKLEDSSRKKKRDATESGEKQLLKLDNSKKSVEDLEKGVSVLTNIIEVVDRKEPILASTNFDDKVHNAITSIRIPPMISVWTPQIREKMKKTIEEIEELEKIASESGIKDLQSEFAVLNNATIVNGLILNTKYFKELIPNNLASSKDQEFSENCITDS</sequence>
<feature type="domain" description="Domain of unknown function WSN" evidence="2">
    <location>
        <begin position="20"/>
        <end position="82"/>
    </location>
</feature>
<reference evidence="4" key="1">
    <citation type="submission" date="2016-11" db="UniProtKB">
        <authorList>
            <consortium name="WormBaseParasite"/>
        </authorList>
    </citation>
    <scope>IDENTIFICATION</scope>
</reference>
<dbReference type="Proteomes" id="UP000095282">
    <property type="component" value="Unplaced"/>
</dbReference>
<organism evidence="3 4">
    <name type="scientific">Caenorhabditis tropicalis</name>
    <dbReference type="NCBI Taxonomy" id="1561998"/>
    <lineage>
        <taxon>Eukaryota</taxon>
        <taxon>Metazoa</taxon>
        <taxon>Ecdysozoa</taxon>
        <taxon>Nematoda</taxon>
        <taxon>Chromadorea</taxon>
        <taxon>Rhabditida</taxon>
        <taxon>Rhabditina</taxon>
        <taxon>Rhabditomorpha</taxon>
        <taxon>Rhabditoidea</taxon>
        <taxon>Rhabditidae</taxon>
        <taxon>Peloderinae</taxon>
        <taxon>Caenorhabditis</taxon>
    </lineage>
</organism>
<dbReference type="eggNOG" id="ENOG502QRRT">
    <property type="taxonomic scope" value="Eukaryota"/>
</dbReference>
<dbReference type="STRING" id="1561998.A0A1I7UNS4"/>
<dbReference type="WBParaSite" id="Csp11.Scaffold630.g17828.t3">
    <property type="protein sequence ID" value="Csp11.Scaffold630.g17828.t3"/>
    <property type="gene ID" value="Csp11.Scaffold630.g17828"/>
</dbReference>